<feature type="region of interest" description="Disordered" evidence="1">
    <location>
        <begin position="252"/>
        <end position="395"/>
    </location>
</feature>
<evidence type="ECO:0000313" key="3">
    <source>
        <dbReference type="Proteomes" id="UP000024837"/>
    </source>
</evidence>
<evidence type="ECO:0000256" key="1">
    <source>
        <dbReference type="SAM" id="MobiDB-lite"/>
    </source>
</evidence>
<feature type="compositionally biased region" description="Basic residues" evidence="1">
    <location>
        <begin position="311"/>
        <end position="321"/>
    </location>
</feature>
<feature type="compositionally biased region" description="Polar residues" evidence="1">
    <location>
        <begin position="252"/>
        <end position="262"/>
    </location>
</feature>
<proteinExistence type="predicted"/>
<reference evidence="2 3" key="1">
    <citation type="submission" date="2013-05" db="EMBL/GenBank/DDBJ databases">
        <title>Drechslerella stenobrocha genome reveals carnivorous origination and mechanical trapping mechanism of predatory fungi.</title>
        <authorList>
            <person name="Liu X."/>
            <person name="Zhang W."/>
            <person name="Liu K."/>
        </authorList>
    </citation>
    <scope>NUCLEOTIDE SEQUENCE [LARGE SCALE GENOMIC DNA]</scope>
    <source>
        <strain evidence="2 3">248</strain>
    </source>
</reference>
<dbReference type="AlphaFoldDB" id="W7HY43"/>
<dbReference type="EMBL" id="KI966433">
    <property type="protein sequence ID" value="EWC44858.1"/>
    <property type="molecule type" value="Genomic_DNA"/>
</dbReference>
<protein>
    <submittedName>
        <fullName evidence="2">Uncharacterized protein</fullName>
    </submittedName>
</protein>
<name>W7HY43_9PEZI</name>
<organism evidence="2 3">
    <name type="scientific">Drechslerella stenobrocha 248</name>
    <dbReference type="NCBI Taxonomy" id="1043628"/>
    <lineage>
        <taxon>Eukaryota</taxon>
        <taxon>Fungi</taxon>
        <taxon>Dikarya</taxon>
        <taxon>Ascomycota</taxon>
        <taxon>Pezizomycotina</taxon>
        <taxon>Orbiliomycetes</taxon>
        <taxon>Orbiliales</taxon>
        <taxon>Orbiliaceae</taxon>
        <taxon>Drechslerella</taxon>
    </lineage>
</organism>
<feature type="compositionally biased region" description="Basic and acidic residues" evidence="1">
    <location>
        <begin position="348"/>
        <end position="361"/>
    </location>
</feature>
<accession>W7HY43</accession>
<dbReference type="HOGENOM" id="CLU_698350_0_0_1"/>
<evidence type="ECO:0000313" key="2">
    <source>
        <dbReference type="EMBL" id="EWC44858.1"/>
    </source>
</evidence>
<feature type="region of interest" description="Disordered" evidence="1">
    <location>
        <begin position="193"/>
        <end position="221"/>
    </location>
</feature>
<sequence length="395" mass="43419">MDDVSFAAWRIFPATKPPPPPFPLQPRADFNRRSCPRPRPPSFLAITIATAGSIIGVIEDYEHILLELRRSIGPHMPPSEEDIATLKLHLSCLLQSLQVILRPSNLHPDNPFNGLLCQLNRSLAALDRIRPPWRKHDPASFSHTIIYANLIDTTNMKLRQYKDMAHGHIFPQPIVSPPDRDAATDIMFRMASSDHASENNSDQPAPQLLQPESARSSGPASSAASTAITAITAISTYASILARFITIGTANTTPERSSSRSDCPTALPIVQRPPTPASPIPISPTPTDRALKSATDMYRRERQQPPQRGPTRQRGRIRRPPINRPPGHPPGPTCQPPEPLPPTASWIKQEEKVAAMAEDAKAMAFPFCKRGLPPRPVQPAEPQPAQSQHAETHPA</sequence>
<gene>
    <name evidence="2" type="ORF">DRE_00917</name>
</gene>
<feature type="compositionally biased region" description="Pro residues" evidence="1">
    <location>
        <begin position="271"/>
        <end position="284"/>
    </location>
</feature>
<dbReference type="Proteomes" id="UP000024837">
    <property type="component" value="Unassembled WGS sequence"/>
</dbReference>
<feature type="compositionally biased region" description="Pro residues" evidence="1">
    <location>
        <begin position="322"/>
        <end position="342"/>
    </location>
</feature>
<feature type="compositionally biased region" description="Pro residues" evidence="1">
    <location>
        <begin position="373"/>
        <end position="382"/>
    </location>
</feature>
<keyword evidence="3" id="KW-1185">Reference proteome</keyword>
<dbReference type="OrthoDB" id="5395208at2759"/>